<evidence type="ECO:0000313" key="2">
    <source>
        <dbReference type="EMBL" id="JAD86594.1"/>
    </source>
</evidence>
<feature type="region of interest" description="Disordered" evidence="1">
    <location>
        <begin position="45"/>
        <end position="71"/>
    </location>
</feature>
<reference evidence="2" key="2">
    <citation type="journal article" date="2015" name="Data Brief">
        <title>Shoot transcriptome of the giant reed, Arundo donax.</title>
        <authorList>
            <person name="Barrero R.A."/>
            <person name="Guerrero F.D."/>
            <person name="Moolhuijzen P."/>
            <person name="Goolsby J.A."/>
            <person name="Tidwell J."/>
            <person name="Bellgard S.E."/>
            <person name="Bellgard M.I."/>
        </authorList>
    </citation>
    <scope>NUCLEOTIDE SEQUENCE</scope>
    <source>
        <tissue evidence="2">Shoot tissue taken approximately 20 cm above the soil surface</tissue>
    </source>
</reference>
<name>A0A0A9DDH6_ARUDO</name>
<reference evidence="2" key="1">
    <citation type="submission" date="2014-09" db="EMBL/GenBank/DDBJ databases">
        <authorList>
            <person name="Magalhaes I.L.F."/>
            <person name="Oliveira U."/>
            <person name="Santos F.R."/>
            <person name="Vidigal T.H.D.A."/>
            <person name="Brescovit A.D."/>
            <person name="Santos A.J."/>
        </authorList>
    </citation>
    <scope>NUCLEOTIDE SEQUENCE</scope>
    <source>
        <tissue evidence="2">Shoot tissue taken approximately 20 cm above the soil surface</tissue>
    </source>
</reference>
<protein>
    <submittedName>
        <fullName evidence="2">Uncharacterized protein</fullName>
    </submittedName>
</protein>
<evidence type="ECO:0000256" key="1">
    <source>
        <dbReference type="SAM" id="MobiDB-lite"/>
    </source>
</evidence>
<organism evidence="2">
    <name type="scientific">Arundo donax</name>
    <name type="common">Giant reed</name>
    <name type="synonym">Donax arundinaceus</name>
    <dbReference type="NCBI Taxonomy" id="35708"/>
    <lineage>
        <taxon>Eukaryota</taxon>
        <taxon>Viridiplantae</taxon>
        <taxon>Streptophyta</taxon>
        <taxon>Embryophyta</taxon>
        <taxon>Tracheophyta</taxon>
        <taxon>Spermatophyta</taxon>
        <taxon>Magnoliopsida</taxon>
        <taxon>Liliopsida</taxon>
        <taxon>Poales</taxon>
        <taxon>Poaceae</taxon>
        <taxon>PACMAD clade</taxon>
        <taxon>Arundinoideae</taxon>
        <taxon>Arundineae</taxon>
        <taxon>Arundo</taxon>
    </lineage>
</organism>
<proteinExistence type="predicted"/>
<sequence>MSISILNIHFDVISLIRSIHFEVAIQQHTNTRVPEQGRKQWRIQQGGLGGLSPPYRRANHGAPPSPIFGHG</sequence>
<dbReference type="EMBL" id="GBRH01211301">
    <property type="protein sequence ID" value="JAD86594.1"/>
    <property type="molecule type" value="Transcribed_RNA"/>
</dbReference>
<accession>A0A0A9DDH6</accession>
<dbReference type="AlphaFoldDB" id="A0A0A9DDH6"/>